<protein>
    <submittedName>
        <fullName evidence="1">Uncharacterized protein</fullName>
    </submittedName>
</protein>
<organism evidence="1 2">
    <name type="scientific">Tepidibacter hydrothermalis</name>
    <dbReference type="NCBI Taxonomy" id="3036126"/>
    <lineage>
        <taxon>Bacteria</taxon>
        <taxon>Bacillati</taxon>
        <taxon>Bacillota</taxon>
        <taxon>Clostridia</taxon>
        <taxon>Peptostreptococcales</taxon>
        <taxon>Peptostreptococcaceae</taxon>
        <taxon>Tepidibacter</taxon>
    </lineage>
</organism>
<accession>A0ABY8EH82</accession>
<dbReference type="RefSeq" id="WP_277734627.1">
    <property type="nucleotide sequence ID" value="NZ_CP120733.1"/>
</dbReference>
<evidence type="ECO:0000313" key="2">
    <source>
        <dbReference type="Proteomes" id="UP001222800"/>
    </source>
</evidence>
<dbReference type="Proteomes" id="UP001222800">
    <property type="component" value="Chromosome"/>
</dbReference>
<gene>
    <name evidence="1" type="ORF">P4S50_09460</name>
</gene>
<evidence type="ECO:0000313" key="1">
    <source>
        <dbReference type="EMBL" id="WFD12294.1"/>
    </source>
</evidence>
<keyword evidence="2" id="KW-1185">Reference proteome</keyword>
<dbReference type="EMBL" id="CP120733">
    <property type="protein sequence ID" value="WFD12294.1"/>
    <property type="molecule type" value="Genomic_DNA"/>
</dbReference>
<proteinExistence type="predicted"/>
<name>A0ABY8EH82_9FIRM</name>
<sequence>MEIYALPIKMLREEAIEIATQGKGSILRKLFLLNKKVEEVRIHYIEFKLINLEIKNKNKHNNIKILINGSTGSGSLVQDMPVAEQIEIIDENSIQCCDKDDKMIRLKAIKMAMRISHRFMGGIPEIKISKIESIFRPYWVVFFDKVQENKKVKYLPIEADGFSINRGF</sequence>
<reference evidence="1 2" key="1">
    <citation type="submission" date="2023-03" db="EMBL/GenBank/DDBJ databases">
        <title>Complete genome sequence of Tepidibacter sp. SWIR-1, isolated from a deep-sea hydrothermal vent.</title>
        <authorList>
            <person name="Li X."/>
        </authorList>
    </citation>
    <scope>NUCLEOTIDE SEQUENCE [LARGE SCALE GENOMIC DNA]</scope>
    <source>
        <strain evidence="1 2">SWIR-1</strain>
    </source>
</reference>